<dbReference type="SUPFAM" id="SSF75011">
    <property type="entry name" value="3-carboxy-cis,cis-mucoante lactonizing enzyme"/>
    <property type="match status" value="1"/>
</dbReference>
<dbReference type="Proteomes" id="UP000231408">
    <property type="component" value="Unassembled WGS sequence"/>
</dbReference>
<evidence type="ECO:0008006" key="3">
    <source>
        <dbReference type="Google" id="ProtNLM"/>
    </source>
</evidence>
<sequence length="372" mass="41501">MKKFTVLIVIMFILSSIRAQNLTEIYSGPGIIDDIAITNDGAIYSVGEKIIIIKNGQTFEYWPPVELFSVFPISANEAWAVGNSAILHYNGSSWSSLTNPAGGCLYRVWGIDGNIYITGRNGTTSFLLKLVSGSFVKKAEEANSLFLGMNGYSSEEIFIAGSYTDTVDLIERPAIYIWDGDTAVYRHITFYNYPNLEGMSFNQTAKTFTTNTSGAYDYAMTITDHYFGGNDLVYHQFWGWYPISAYSGIARSVCSSPDGLTFMANGNGIYMVNSDSIGQSYQTLLTEQNCFDVEYFNNEVYILVDRTTIKKFDLNITLIDEFRPKPKSESTGLTEFYNLSGQKISGLNKNLPAGIYLKKTGNKVEKIHYLGE</sequence>
<protein>
    <recommendedName>
        <fullName evidence="3">Secretion system C-terminal sorting domain-containing protein</fullName>
    </recommendedName>
</protein>
<evidence type="ECO:0000313" key="1">
    <source>
        <dbReference type="EMBL" id="PIP34583.1"/>
    </source>
</evidence>
<organism evidence="1 2">
    <name type="scientific">Candidatus Falkowbacteria bacterium CG23_combo_of_CG06-09_8_20_14_all_41_10</name>
    <dbReference type="NCBI Taxonomy" id="1974571"/>
    <lineage>
        <taxon>Bacteria</taxon>
        <taxon>Candidatus Falkowiibacteriota</taxon>
    </lineage>
</organism>
<proteinExistence type="predicted"/>
<gene>
    <name evidence="1" type="ORF">COX21_02145</name>
</gene>
<dbReference type="EMBL" id="PCSE01000063">
    <property type="protein sequence ID" value="PIP34583.1"/>
    <property type="molecule type" value="Genomic_DNA"/>
</dbReference>
<reference evidence="1 2" key="1">
    <citation type="submission" date="2017-09" db="EMBL/GenBank/DDBJ databases">
        <title>Depth-based differentiation of microbial function through sediment-hosted aquifers and enrichment of novel symbionts in the deep terrestrial subsurface.</title>
        <authorList>
            <person name="Probst A.J."/>
            <person name="Ladd B."/>
            <person name="Jarett J.K."/>
            <person name="Geller-Mcgrath D.E."/>
            <person name="Sieber C.M."/>
            <person name="Emerson J.B."/>
            <person name="Anantharaman K."/>
            <person name="Thomas B.C."/>
            <person name="Malmstrom R."/>
            <person name="Stieglmeier M."/>
            <person name="Klingl A."/>
            <person name="Woyke T."/>
            <person name="Ryan C.M."/>
            <person name="Banfield J.F."/>
        </authorList>
    </citation>
    <scope>NUCLEOTIDE SEQUENCE [LARGE SCALE GENOMIC DNA]</scope>
    <source>
        <strain evidence="1">CG23_combo_of_CG06-09_8_20_14_all_41_10</strain>
    </source>
</reference>
<dbReference type="AlphaFoldDB" id="A0A2G9ZN22"/>
<name>A0A2G9ZN22_9BACT</name>
<evidence type="ECO:0000313" key="2">
    <source>
        <dbReference type="Proteomes" id="UP000231408"/>
    </source>
</evidence>
<comment type="caution">
    <text evidence="1">The sequence shown here is derived from an EMBL/GenBank/DDBJ whole genome shotgun (WGS) entry which is preliminary data.</text>
</comment>
<accession>A0A2G9ZN22</accession>